<accession>A0ABU9BIW8</accession>
<feature type="signal peptide" evidence="1">
    <location>
        <begin position="1"/>
        <end position="25"/>
    </location>
</feature>
<gene>
    <name evidence="2" type="ORF">AACH06_03655</name>
</gene>
<dbReference type="Proteomes" id="UP001371218">
    <property type="component" value="Unassembled WGS sequence"/>
</dbReference>
<evidence type="ECO:0000313" key="2">
    <source>
        <dbReference type="EMBL" id="MEK8029907.1"/>
    </source>
</evidence>
<proteinExistence type="predicted"/>
<sequence length="146" mass="15142">MKMFPWRLVGVVAAGVCGVLQVACAAPTAAAPAKPAPADVAIGKDVETLSRQLREAIGEPRCTASEQCKTMAVGHKACGGPETYVVWSTAVTDGGRLRALADAYTEARRKEGEQAGRVSDCSLVTDPGARCEAQRCVPAGRSPAVM</sequence>
<reference evidence="2 3" key="1">
    <citation type="submission" date="2024-04" db="EMBL/GenBank/DDBJ databases">
        <title>Novel species of the genus Ideonella isolated from streams.</title>
        <authorList>
            <person name="Lu H."/>
        </authorList>
    </citation>
    <scope>NUCLEOTIDE SEQUENCE [LARGE SCALE GENOMIC DNA]</scope>
    <source>
        <strain evidence="2 3">DXS29W</strain>
    </source>
</reference>
<keyword evidence="3" id="KW-1185">Reference proteome</keyword>
<evidence type="ECO:0000313" key="3">
    <source>
        <dbReference type="Proteomes" id="UP001371218"/>
    </source>
</evidence>
<evidence type="ECO:0008006" key="4">
    <source>
        <dbReference type="Google" id="ProtNLM"/>
    </source>
</evidence>
<comment type="caution">
    <text evidence="2">The sequence shown here is derived from an EMBL/GenBank/DDBJ whole genome shotgun (WGS) entry which is preliminary data.</text>
</comment>
<feature type="chain" id="PRO_5045845538" description="DUF4189 domain-containing protein" evidence="1">
    <location>
        <begin position="26"/>
        <end position="146"/>
    </location>
</feature>
<keyword evidence="1" id="KW-0732">Signal</keyword>
<dbReference type="EMBL" id="JBBUTG010000002">
    <property type="protein sequence ID" value="MEK8029907.1"/>
    <property type="molecule type" value="Genomic_DNA"/>
</dbReference>
<protein>
    <recommendedName>
        <fullName evidence="4">DUF4189 domain-containing protein</fullName>
    </recommendedName>
</protein>
<organism evidence="2 3">
    <name type="scientific">Ideonella lacteola</name>
    <dbReference type="NCBI Taxonomy" id="2984193"/>
    <lineage>
        <taxon>Bacteria</taxon>
        <taxon>Pseudomonadati</taxon>
        <taxon>Pseudomonadota</taxon>
        <taxon>Betaproteobacteria</taxon>
        <taxon>Burkholderiales</taxon>
        <taxon>Sphaerotilaceae</taxon>
        <taxon>Ideonella</taxon>
    </lineage>
</organism>
<evidence type="ECO:0000256" key="1">
    <source>
        <dbReference type="SAM" id="SignalP"/>
    </source>
</evidence>
<name>A0ABU9BIW8_9BURK</name>
<dbReference type="RefSeq" id="WP_341424267.1">
    <property type="nucleotide sequence ID" value="NZ_JBBUTG010000002.1"/>
</dbReference>